<evidence type="ECO:0000256" key="2">
    <source>
        <dbReference type="ARBA" id="ARBA00022737"/>
    </source>
</evidence>
<evidence type="ECO:0000313" key="5">
    <source>
        <dbReference type="EMBL" id="CAD5218489.1"/>
    </source>
</evidence>
<proteinExistence type="predicted"/>
<organism evidence="5 6">
    <name type="scientific">Bursaphelenchus okinawaensis</name>
    <dbReference type="NCBI Taxonomy" id="465554"/>
    <lineage>
        <taxon>Eukaryota</taxon>
        <taxon>Metazoa</taxon>
        <taxon>Ecdysozoa</taxon>
        <taxon>Nematoda</taxon>
        <taxon>Chromadorea</taxon>
        <taxon>Rhabditida</taxon>
        <taxon>Tylenchina</taxon>
        <taxon>Tylenchomorpha</taxon>
        <taxon>Aphelenchoidea</taxon>
        <taxon>Aphelenchoididae</taxon>
        <taxon>Bursaphelenchus</taxon>
    </lineage>
</organism>
<keyword evidence="2" id="KW-0677">Repeat</keyword>
<gene>
    <name evidence="5" type="ORF">BOKJ2_LOCUS7699</name>
</gene>
<dbReference type="FunFam" id="2.30.30.40:FF:000001">
    <property type="entry name" value="Sorbin and SH3 domain-containing protein 1 isoform 2"/>
    <property type="match status" value="1"/>
</dbReference>
<evidence type="ECO:0000313" key="6">
    <source>
        <dbReference type="Proteomes" id="UP000614601"/>
    </source>
</evidence>
<dbReference type="SMART" id="SM00326">
    <property type="entry name" value="SH3"/>
    <property type="match status" value="1"/>
</dbReference>
<accession>A0A811KQN6</accession>
<keyword evidence="1 3" id="KW-0728">SH3 domain</keyword>
<evidence type="ECO:0000256" key="3">
    <source>
        <dbReference type="PROSITE-ProRule" id="PRU00192"/>
    </source>
</evidence>
<reference evidence="5" key="1">
    <citation type="submission" date="2020-09" db="EMBL/GenBank/DDBJ databases">
        <authorList>
            <person name="Kikuchi T."/>
        </authorList>
    </citation>
    <scope>NUCLEOTIDE SEQUENCE</scope>
    <source>
        <strain evidence="5">SH1</strain>
    </source>
</reference>
<name>A0A811KQN6_9BILA</name>
<dbReference type="InterPro" id="IPR001452">
    <property type="entry name" value="SH3_domain"/>
</dbReference>
<dbReference type="Proteomes" id="UP000614601">
    <property type="component" value="Unassembled WGS sequence"/>
</dbReference>
<sequence length="71" mass="8419">MIFYIRVVNNFIQHIEYRVLYPYEPRQGDELELEENDIVFVVEKCEDGWFIGTSLKSGQFGTFPGNYVVKH</sequence>
<dbReference type="Proteomes" id="UP000783686">
    <property type="component" value="Unassembled WGS sequence"/>
</dbReference>
<evidence type="ECO:0000256" key="1">
    <source>
        <dbReference type="ARBA" id="ARBA00022443"/>
    </source>
</evidence>
<protein>
    <recommendedName>
        <fullName evidence="4">SH3 domain-containing protein</fullName>
    </recommendedName>
</protein>
<dbReference type="PROSITE" id="PS50002">
    <property type="entry name" value="SH3"/>
    <property type="match status" value="1"/>
</dbReference>
<dbReference type="InterPro" id="IPR036028">
    <property type="entry name" value="SH3-like_dom_sf"/>
</dbReference>
<dbReference type="Pfam" id="PF14604">
    <property type="entry name" value="SH3_9"/>
    <property type="match status" value="1"/>
</dbReference>
<dbReference type="PANTHER" id="PTHR14167">
    <property type="entry name" value="SH3 DOMAIN-CONTAINING"/>
    <property type="match status" value="1"/>
</dbReference>
<dbReference type="InterPro" id="IPR050384">
    <property type="entry name" value="Endophilin_SH3RF"/>
</dbReference>
<dbReference type="PRINTS" id="PR00452">
    <property type="entry name" value="SH3DOMAIN"/>
</dbReference>
<dbReference type="Gene3D" id="2.30.30.40">
    <property type="entry name" value="SH3 Domains"/>
    <property type="match status" value="1"/>
</dbReference>
<dbReference type="PANTHER" id="PTHR14167:SF116">
    <property type="entry name" value="CAP, ISOFORM AC"/>
    <property type="match status" value="1"/>
</dbReference>
<dbReference type="OrthoDB" id="73680at2759"/>
<keyword evidence="6" id="KW-1185">Reference proteome</keyword>
<dbReference type="AlphaFoldDB" id="A0A811KQN6"/>
<evidence type="ECO:0000259" key="4">
    <source>
        <dbReference type="PROSITE" id="PS50002"/>
    </source>
</evidence>
<comment type="caution">
    <text evidence="5">The sequence shown here is derived from an EMBL/GenBank/DDBJ whole genome shotgun (WGS) entry which is preliminary data.</text>
</comment>
<dbReference type="EMBL" id="CAJFDH010000004">
    <property type="protein sequence ID" value="CAD5218489.1"/>
    <property type="molecule type" value="Genomic_DNA"/>
</dbReference>
<dbReference type="SUPFAM" id="SSF50044">
    <property type="entry name" value="SH3-domain"/>
    <property type="match status" value="1"/>
</dbReference>
<feature type="domain" description="SH3" evidence="4">
    <location>
        <begin position="12"/>
        <end position="71"/>
    </location>
</feature>
<dbReference type="EMBL" id="CAJFCW020000004">
    <property type="protein sequence ID" value="CAG9110695.1"/>
    <property type="molecule type" value="Genomic_DNA"/>
</dbReference>